<protein>
    <submittedName>
        <fullName evidence="5">Protein CHROMATIN REMODELING 5-like</fullName>
    </submittedName>
</protein>
<dbReference type="AlphaFoldDB" id="A0A1U8AK27"/>
<dbReference type="OMA" id="TELYQFN"/>
<dbReference type="STRING" id="4432.A0A1U8AK27"/>
<dbReference type="KEGG" id="nnu:104601321"/>
<accession>A0A1U8AK27</accession>
<gene>
    <name evidence="5" type="primary">LOC104601321</name>
</gene>
<organism evidence="4 5">
    <name type="scientific">Nelumbo nucifera</name>
    <name type="common">Sacred lotus</name>
    <dbReference type="NCBI Taxonomy" id="4432"/>
    <lineage>
        <taxon>Eukaryota</taxon>
        <taxon>Viridiplantae</taxon>
        <taxon>Streptophyta</taxon>
        <taxon>Embryophyta</taxon>
        <taxon>Tracheophyta</taxon>
        <taxon>Spermatophyta</taxon>
        <taxon>Magnoliopsida</taxon>
        <taxon>Proteales</taxon>
        <taxon>Nelumbonaceae</taxon>
        <taxon>Nelumbo</taxon>
    </lineage>
</organism>
<dbReference type="RefSeq" id="XP_010262912.1">
    <property type="nucleotide sequence ID" value="XM_010264610.1"/>
</dbReference>
<proteinExistence type="predicted"/>
<feature type="compositionally biased region" description="Basic and acidic residues" evidence="3">
    <location>
        <begin position="160"/>
        <end position="173"/>
    </location>
</feature>
<dbReference type="Proteomes" id="UP000189703">
    <property type="component" value="Unplaced"/>
</dbReference>
<evidence type="ECO:0000256" key="2">
    <source>
        <dbReference type="ARBA" id="ARBA00023242"/>
    </source>
</evidence>
<dbReference type="GeneID" id="104601321"/>
<reference evidence="5" key="1">
    <citation type="submission" date="2025-08" db="UniProtKB">
        <authorList>
            <consortium name="RefSeq"/>
        </authorList>
    </citation>
    <scope>IDENTIFICATION</scope>
</reference>
<dbReference type="SMART" id="SM01176">
    <property type="entry name" value="DUF4208"/>
    <property type="match status" value="1"/>
</dbReference>
<keyword evidence="2" id="KW-0539">Nucleus</keyword>
<feature type="region of interest" description="Disordered" evidence="3">
    <location>
        <begin position="113"/>
        <end position="235"/>
    </location>
</feature>
<sequence>MSDTELYQFNEEKWMEWCADVMIDEQKTLKCLQRLQYTSADLPKEKVLSKIRNYLQLLGRKIDEIVQEHEESYKQSRMTMRLWNYVSSIYNLSGERLHQIYSKLKQEQNAVAGVGPSHLNGSVSGPMDRDSDPSQCPSFSHSNDKPRGYMKFTLHQPSEAFHKEQDTGKSEAWKRRRRNDVNVQSSYQPLGNGNRLHQSNASGILGRGPTDSRFFTGERHQTRFPAGQSRPSDIK</sequence>
<dbReference type="eggNOG" id="KOG0384">
    <property type="taxonomic scope" value="Eukaryota"/>
</dbReference>
<dbReference type="OrthoDB" id="5857104at2759"/>
<feature type="compositionally biased region" description="Polar residues" evidence="3">
    <location>
        <begin position="181"/>
        <end position="202"/>
    </location>
</feature>
<evidence type="ECO:0000256" key="1">
    <source>
        <dbReference type="ARBA" id="ARBA00004123"/>
    </source>
</evidence>
<evidence type="ECO:0000313" key="5">
    <source>
        <dbReference type="RefSeq" id="XP_010262912.1"/>
    </source>
</evidence>
<keyword evidence="4" id="KW-1185">Reference proteome</keyword>
<comment type="subcellular location">
    <subcellularLocation>
        <location evidence="1">Nucleus</location>
    </subcellularLocation>
</comment>
<dbReference type="GO" id="GO:0005634">
    <property type="term" value="C:nucleus"/>
    <property type="evidence" value="ECO:0007669"/>
    <property type="project" value="UniProtKB-SubCell"/>
</dbReference>
<name>A0A1U8AK27_NELNU</name>
<evidence type="ECO:0000256" key="3">
    <source>
        <dbReference type="SAM" id="MobiDB-lite"/>
    </source>
</evidence>
<evidence type="ECO:0000313" key="4">
    <source>
        <dbReference type="Proteomes" id="UP000189703"/>
    </source>
</evidence>
<dbReference type="InterPro" id="IPR025260">
    <property type="entry name" value="CHD1-like_C"/>
</dbReference>
<dbReference type="Pfam" id="PF13907">
    <property type="entry name" value="CHD1-like_C"/>
    <property type="match status" value="1"/>
</dbReference>